<evidence type="ECO:0000313" key="1">
    <source>
        <dbReference type="EMBL" id="KZS48991.1"/>
    </source>
</evidence>
<evidence type="ECO:0008006" key="3">
    <source>
        <dbReference type="Google" id="ProtNLM"/>
    </source>
</evidence>
<dbReference type="EMBL" id="LWMH01000001">
    <property type="protein sequence ID" value="KZS48991.1"/>
    <property type="molecule type" value="Genomic_DNA"/>
</dbReference>
<dbReference type="Pfam" id="PF14907">
    <property type="entry name" value="NTP_transf_5"/>
    <property type="match status" value="1"/>
</dbReference>
<keyword evidence="2" id="KW-1185">Reference proteome</keyword>
<accession>A0A163MEP8</accession>
<name>A0A163MEP8_9BACL</name>
<dbReference type="STRING" id="59843.A3958_04445"/>
<dbReference type="KEGG" id="pglu:A3958_04445"/>
<sequence>MKNQDVLVTFLDELYQGRLPSLDEMQYVNLMMDIDLFDIAPQVFAELRQKGLSHQVPEQVRLKLSSEADIVLIQNFLIKTELKMILQTFEASCIEVIPLKGTQLAERYFGGLAARGTTDIDLLVGKKDLHQASDLLISLGFDKVTGDPTHFHEEYVKPLNNASFPSLTVELHWNIIREDFTNTDVSRLWRDASLMSGCHYVYELSPLHTFYHICLHGMNHHMMSMKYFVDIATLIHVMDSRLEYAELLDVAAADRNLSKVWIALSLAYDMLPHLQRLKPMPMLPYKFKYPGWNLEKARKVMLGRKGFSYSWFRIVTAFTVHDTWGQRWSQLGFLIWNLPLLWIRKREIFR</sequence>
<proteinExistence type="predicted"/>
<dbReference type="RefSeq" id="WP_036640714.1">
    <property type="nucleotide sequence ID" value="NZ_CBCSBX010000002.1"/>
</dbReference>
<dbReference type="OrthoDB" id="2659434at2"/>
<organism evidence="1 2">
    <name type="scientific">Paenibacillus glucanolyticus</name>
    <dbReference type="NCBI Taxonomy" id="59843"/>
    <lineage>
        <taxon>Bacteria</taxon>
        <taxon>Bacillati</taxon>
        <taxon>Bacillota</taxon>
        <taxon>Bacilli</taxon>
        <taxon>Bacillales</taxon>
        <taxon>Paenibacillaceae</taxon>
        <taxon>Paenibacillus</taxon>
    </lineage>
</organism>
<protein>
    <recommendedName>
        <fullName evidence="3">Nucleotidyltransferase</fullName>
    </recommendedName>
</protein>
<dbReference type="InterPro" id="IPR039498">
    <property type="entry name" value="NTP_transf_5"/>
</dbReference>
<dbReference type="AlphaFoldDB" id="A0A163MEP8"/>
<reference evidence="1" key="1">
    <citation type="journal article" date="2016" name="Genome Announc.">
        <title>Draft genomes of two strains of Paenibacillus glucanolyticus with capability to degrade lignocellulose.</title>
        <authorList>
            <person name="Mathews S.L."/>
            <person name="Pawlak J."/>
            <person name="Grunden A.M."/>
        </authorList>
    </citation>
    <scope>NUCLEOTIDE SEQUENCE [LARGE SCALE GENOMIC DNA]</scope>
    <source>
        <strain evidence="1">SLM1</strain>
    </source>
</reference>
<gene>
    <name evidence="1" type="ORF">AWU65_04505</name>
</gene>
<comment type="caution">
    <text evidence="1">The sequence shown here is derived from an EMBL/GenBank/DDBJ whole genome shotgun (WGS) entry which is preliminary data.</text>
</comment>
<dbReference type="Proteomes" id="UP000076796">
    <property type="component" value="Unassembled WGS sequence"/>
</dbReference>
<evidence type="ECO:0000313" key="2">
    <source>
        <dbReference type="Proteomes" id="UP000076796"/>
    </source>
</evidence>
<dbReference type="GeneID" id="97553518"/>